<evidence type="ECO:0000313" key="4">
    <source>
        <dbReference type="Proteomes" id="UP001250181"/>
    </source>
</evidence>
<dbReference type="Gene3D" id="3.40.50.300">
    <property type="entry name" value="P-loop containing nucleotide triphosphate hydrolases"/>
    <property type="match status" value="1"/>
</dbReference>
<dbReference type="InterPro" id="IPR004821">
    <property type="entry name" value="Cyt_trans-like"/>
</dbReference>
<dbReference type="InterPro" id="IPR014729">
    <property type="entry name" value="Rossmann-like_a/b/a_fold"/>
</dbReference>
<dbReference type="NCBIfam" id="TIGR00125">
    <property type="entry name" value="cyt_tran_rel"/>
    <property type="match status" value="1"/>
</dbReference>
<dbReference type="Proteomes" id="UP001250181">
    <property type="component" value="Unassembled WGS sequence"/>
</dbReference>
<dbReference type="EMBL" id="JAWCTQ010000016">
    <property type="protein sequence ID" value="MDT9683333.1"/>
    <property type="molecule type" value="Genomic_DNA"/>
</dbReference>
<dbReference type="SUPFAM" id="SSF52374">
    <property type="entry name" value="Nucleotidylyl transferase"/>
    <property type="match status" value="1"/>
</dbReference>
<feature type="domain" description="NadR/Ttd14 AAA" evidence="2">
    <location>
        <begin position="184"/>
        <end position="338"/>
    </location>
</feature>
<dbReference type="InterPro" id="IPR052735">
    <property type="entry name" value="NAD_biosynth-regulator"/>
</dbReference>
<dbReference type="InterPro" id="IPR027417">
    <property type="entry name" value="P-loop_NTPase"/>
</dbReference>
<dbReference type="InterPro" id="IPR038727">
    <property type="entry name" value="NadR/Ttd14_AAA_dom"/>
</dbReference>
<keyword evidence="3" id="KW-0548">Nucleotidyltransferase</keyword>
<dbReference type="GO" id="GO:0000309">
    <property type="term" value="F:nicotinamide-nucleotide adenylyltransferase activity"/>
    <property type="evidence" value="ECO:0007669"/>
    <property type="project" value="UniProtKB-EC"/>
</dbReference>
<protein>
    <submittedName>
        <fullName evidence="3">Nicotinamide-nucleotide adenylyltransferase</fullName>
        <ecNumber evidence="3">2.7.7.1</ecNumber>
    </submittedName>
</protein>
<evidence type="ECO:0000259" key="2">
    <source>
        <dbReference type="Pfam" id="PF13521"/>
    </source>
</evidence>
<dbReference type="PIRSF" id="PIRSF004776">
    <property type="entry name" value="NadR_NMNAT/RNK"/>
    <property type="match status" value="1"/>
</dbReference>
<dbReference type="Pfam" id="PF01467">
    <property type="entry name" value="CTP_transf_like"/>
    <property type="match status" value="1"/>
</dbReference>
<feature type="domain" description="Cytidyltransferase-like" evidence="1">
    <location>
        <begin position="22"/>
        <end position="164"/>
    </location>
</feature>
<dbReference type="Gene3D" id="3.40.50.620">
    <property type="entry name" value="HUPs"/>
    <property type="match status" value="1"/>
</dbReference>
<dbReference type="NCBIfam" id="TIGR01526">
    <property type="entry name" value="nadR_NMN_Atrans"/>
    <property type="match status" value="1"/>
</dbReference>
<evidence type="ECO:0000313" key="3">
    <source>
        <dbReference type="EMBL" id="MDT9683333.1"/>
    </source>
</evidence>
<dbReference type="PANTHER" id="PTHR37512:SF1">
    <property type="entry name" value="NADR_TTD14 AAA DOMAIN-CONTAINING PROTEIN"/>
    <property type="match status" value="1"/>
</dbReference>
<evidence type="ECO:0000259" key="1">
    <source>
        <dbReference type="Pfam" id="PF01467"/>
    </source>
</evidence>
<dbReference type="PANTHER" id="PTHR37512">
    <property type="entry name" value="TRIFUNCTIONAL NAD BIOSYNTHESIS/REGULATOR PROTEIN NADR"/>
    <property type="match status" value="1"/>
</dbReference>
<dbReference type="EC" id="2.7.7.1" evidence="3"/>
<reference evidence="3 4" key="1">
    <citation type="submission" date="2023-09" db="EMBL/GenBank/DDBJ databases">
        <title>Streptomyces sp. nov.: A antagonism against Alternaria gaisen Producing Streptochlin, Isolated from Tamarix root soil.</title>
        <authorList>
            <person name="Chen Y."/>
        </authorList>
    </citation>
    <scope>NUCLEOTIDE SEQUENCE [LARGE SCALE GENOMIC DNA]</scope>
    <source>
        <strain evidence="3 4">TRM76323</strain>
    </source>
</reference>
<dbReference type="SUPFAM" id="SSF52540">
    <property type="entry name" value="P-loop containing nucleoside triphosphate hydrolases"/>
    <property type="match status" value="1"/>
</dbReference>
<dbReference type="InterPro" id="IPR006417">
    <property type="entry name" value="NadR_NMN_Atrans"/>
</dbReference>
<accession>A0ABU3QKN3</accession>
<name>A0ABU3QKN3_9ACTN</name>
<dbReference type="RefSeq" id="WP_315878407.1">
    <property type="nucleotide sequence ID" value="NZ_JAWCTQ010000016.1"/>
</dbReference>
<dbReference type="InterPro" id="IPR016429">
    <property type="entry name" value="NAD_NadR"/>
</dbReference>
<sequence>MSQIQNTTKRPISSSSKKIGVVFGGFSPLHSGHKQQIYKAAMLNDEVIVVVSGYKGEKRGDGIGLPLEKRFRYLRETFNDEPTIHIGMLDETDIPRYPNGWSGWVNKLESVMSTLIQDDMTNHEINVYVGEAVYKTKLSIYEPSWNVSVADRSTINISATEIRENPTKYWDYIDRVFRRAFTKKVLITGAASGGKSTLVRRLARSMGAPFSEEYARTYEEDSNVDDNELTVNDYFQFIAGQYNANSAEIKSASNNGIVVFDTDAITTRTYANLYLPKEDANKLEPFFQDTISKQEFDLILVVPPVAKYVDDGFRAMEWEDSRDEFHDNLMAQFEEFGLMDKVVLLDSPSTEDDPQGFYVRYVQATQAITKYTGVKFETLS</sequence>
<proteinExistence type="predicted"/>
<organism evidence="3 4">
    <name type="scientific">Streptomyces tamarix</name>
    <dbReference type="NCBI Taxonomy" id="3078565"/>
    <lineage>
        <taxon>Bacteria</taxon>
        <taxon>Bacillati</taxon>
        <taxon>Actinomycetota</taxon>
        <taxon>Actinomycetes</taxon>
        <taxon>Kitasatosporales</taxon>
        <taxon>Streptomycetaceae</taxon>
        <taxon>Streptomyces</taxon>
    </lineage>
</organism>
<keyword evidence="3" id="KW-0808">Transferase</keyword>
<gene>
    <name evidence="3" type="ORF">RND61_14805</name>
</gene>
<keyword evidence="4" id="KW-1185">Reference proteome</keyword>
<dbReference type="Pfam" id="PF13521">
    <property type="entry name" value="AAA_28"/>
    <property type="match status" value="1"/>
</dbReference>
<comment type="caution">
    <text evidence="3">The sequence shown here is derived from an EMBL/GenBank/DDBJ whole genome shotgun (WGS) entry which is preliminary data.</text>
</comment>